<evidence type="ECO:0000256" key="1">
    <source>
        <dbReference type="SAM" id="SignalP"/>
    </source>
</evidence>
<proteinExistence type="predicted"/>
<protein>
    <submittedName>
        <fullName evidence="2">Uncharacterized protein</fullName>
    </submittedName>
</protein>
<keyword evidence="3" id="KW-1185">Reference proteome</keyword>
<dbReference type="AlphaFoldDB" id="A0A8T0NPU6"/>
<dbReference type="Proteomes" id="UP000823388">
    <property type="component" value="Chromosome 9K"/>
</dbReference>
<feature type="signal peptide" evidence="1">
    <location>
        <begin position="1"/>
        <end position="17"/>
    </location>
</feature>
<feature type="chain" id="PRO_5035903442" evidence="1">
    <location>
        <begin position="18"/>
        <end position="42"/>
    </location>
</feature>
<dbReference type="EMBL" id="CM029053">
    <property type="protein sequence ID" value="KAG2550269.1"/>
    <property type="molecule type" value="Genomic_DNA"/>
</dbReference>
<evidence type="ECO:0000313" key="3">
    <source>
        <dbReference type="Proteomes" id="UP000823388"/>
    </source>
</evidence>
<comment type="caution">
    <text evidence="2">The sequence shown here is derived from an EMBL/GenBank/DDBJ whole genome shotgun (WGS) entry which is preliminary data.</text>
</comment>
<keyword evidence="1" id="KW-0732">Signal</keyword>
<reference evidence="2" key="1">
    <citation type="submission" date="2020-05" db="EMBL/GenBank/DDBJ databases">
        <title>WGS assembly of Panicum virgatum.</title>
        <authorList>
            <person name="Lovell J.T."/>
            <person name="Jenkins J."/>
            <person name="Shu S."/>
            <person name="Juenger T.E."/>
            <person name="Schmutz J."/>
        </authorList>
    </citation>
    <scope>NUCLEOTIDE SEQUENCE</scope>
    <source>
        <strain evidence="2">AP13</strain>
    </source>
</reference>
<organism evidence="2 3">
    <name type="scientific">Panicum virgatum</name>
    <name type="common">Blackwell switchgrass</name>
    <dbReference type="NCBI Taxonomy" id="38727"/>
    <lineage>
        <taxon>Eukaryota</taxon>
        <taxon>Viridiplantae</taxon>
        <taxon>Streptophyta</taxon>
        <taxon>Embryophyta</taxon>
        <taxon>Tracheophyta</taxon>
        <taxon>Spermatophyta</taxon>
        <taxon>Magnoliopsida</taxon>
        <taxon>Liliopsida</taxon>
        <taxon>Poales</taxon>
        <taxon>Poaceae</taxon>
        <taxon>PACMAD clade</taxon>
        <taxon>Panicoideae</taxon>
        <taxon>Panicodae</taxon>
        <taxon>Paniceae</taxon>
        <taxon>Panicinae</taxon>
        <taxon>Panicum</taxon>
        <taxon>Panicum sect. Hiantes</taxon>
    </lineage>
</organism>
<accession>A0A8T0NPU6</accession>
<name>A0A8T0NPU6_PANVG</name>
<gene>
    <name evidence="2" type="ORF">PVAP13_9KG235213</name>
</gene>
<sequence length="42" mass="4703">MNGNLFILIQALYKLLAYSSLPTIGKVHIRLCNIMIGETLLI</sequence>
<evidence type="ECO:0000313" key="2">
    <source>
        <dbReference type="EMBL" id="KAG2550269.1"/>
    </source>
</evidence>